<name>A0A1I7XG94_HETBA</name>
<keyword evidence="1" id="KW-1185">Reference proteome</keyword>
<dbReference type="WBParaSite" id="Hba_16760">
    <property type="protein sequence ID" value="Hba_16760"/>
    <property type="gene ID" value="Hba_16760"/>
</dbReference>
<evidence type="ECO:0000313" key="1">
    <source>
        <dbReference type="Proteomes" id="UP000095283"/>
    </source>
</evidence>
<proteinExistence type="predicted"/>
<dbReference type="AlphaFoldDB" id="A0A1I7XG94"/>
<organism evidence="1 2">
    <name type="scientific">Heterorhabditis bacteriophora</name>
    <name type="common">Entomopathogenic nematode worm</name>
    <dbReference type="NCBI Taxonomy" id="37862"/>
    <lineage>
        <taxon>Eukaryota</taxon>
        <taxon>Metazoa</taxon>
        <taxon>Ecdysozoa</taxon>
        <taxon>Nematoda</taxon>
        <taxon>Chromadorea</taxon>
        <taxon>Rhabditida</taxon>
        <taxon>Rhabditina</taxon>
        <taxon>Rhabditomorpha</taxon>
        <taxon>Strongyloidea</taxon>
        <taxon>Heterorhabditidae</taxon>
        <taxon>Heterorhabditis</taxon>
    </lineage>
</organism>
<sequence length="87" mass="9630">MKLEIRSCDPGDGRRSDLRIGVVGYNRTITLRNEPRGQQNELIWAEAKKNQYGRVANGQNTATKHAGGLSILDALELEDRDAEYGTG</sequence>
<accession>A0A1I7XG94</accession>
<protein>
    <submittedName>
        <fullName evidence="2">Integrase</fullName>
    </submittedName>
</protein>
<reference evidence="2" key="1">
    <citation type="submission" date="2016-11" db="UniProtKB">
        <authorList>
            <consortium name="WormBaseParasite"/>
        </authorList>
    </citation>
    <scope>IDENTIFICATION</scope>
</reference>
<dbReference type="Proteomes" id="UP000095283">
    <property type="component" value="Unplaced"/>
</dbReference>
<evidence type="ECO:0000313" key="2">
    <source>
        <dbReference type="WBParaSite" id="Hba_16760"/>
    </source>
</evidence>